<dbReference type="GO" id="GO:0016887">
    <property type="term" value="F:ATP hydrolysis activity"/>
    <property type="evidence" value="ECO:0007669"/>
    <property type="project" value="InterPro"/>
</dbReference>
<feature type="region of interest" description="Disordered" evidence="4">
    <location>
        <begin position="638"/>
        <end position="658"/>
    </location>
</feature>
<evidence type="ECO:0000256" key="1">
    <source>
        <dbReference type="ARBA" id="ARBA00022741"/>
    </source>
</evidence>
<dbReference type="InterPro" id="IPR025646">
    <property type="entry name" value="DUF4350"/>
</dbReference>
<reference evidence="7" key="1">
    <citation type="submission" date="2015-03" db="EMBL/GenBank/DDBJ databases">
        <authorList>
            <person name="Urmite Genomes"/>
        </authorList>
    </citation>
    <scope>NUCLEOTIDE SEQUENCE [LARGE SCALE GENOMIC DNA]</scope>
    <source>
        <strain evidence="7">Arc-Hr</strain>
    </source>
</reference>
<dbReference type="Gene3D" id="3.40.50.880">
    <property type="match status" value="1"/>
</dbReference>
<dbReference type="InterPro" id="IPR050764">
    <property type="entry name" value="CbbQ/NirQ/NorQ/GpvN"/>
</dbReference>
<dbReference type="EMBL" id="CSTE01000001">
    <property type="protein sequence ID" value="CQR48605.1"/>
    <property type="molecule type" value="Genomic_DNA"/>
</dbReference>
<name>A0A0D6JLV0_9EURY</name>
<proteinExistence type="predicted"/>
<protein>
    <submittedName>
        <fullName evidence="6">ATPase RavA</fullName>
    </submittedName>
</protein>
<dbReference type="InterPro" id="IPR027417">
    <property type="entry name" value="P-loop_NTPase"/>
</dbReference>
<evidence type="ECO:0000259" key="5">
    <source>
        <dbReference type="SMART" id="SM00382"/>
    </source>
</evidence>
<dbReference type="Proteomes" id="UP000198902">
    <property type="component" value="Unassembled WGS sequence"/>
</dbReference>
<dbReference type="Gene3D" id="3.40.50.300">
    <property type="entry name" value="P-loop containing nucleotide triphosphate hydrolases"/>
    <property type="match status" value="1"/>
</dbReference>
<gene>
    <name evidence="6" type="primary">ravA_1</name>
    <name evidence="6" type="ORF">BN996_00052</name>
</gene>
<dbReference type="Pfam" id="PF17863">
    <property type="entry name" value="AAA_lid_2"/>
    <property type="match status" value="1"/>
</dbReference>
<sequence length="658" mass="70620">MRLGSREVGYPHLLAAALLVAMLVGVGVGAGTSSSTYGAFNAAWDGGSGVRGVAADAGAETEVVYNTTEYDAVDPAGTVAFVISPERGYTDAEAARIESFVRAGGTVVVADDFRPHGNDLLARLGASARIDRTPLRDDRHQYRSGALPVATRVAADPLTRNVTQLTLNHPATVTANESTVLVRSSNFSYLDRDDDGELDDAETLRSHPVVTTERLGAGDVVVVSDPSVFINAMLDRPDNRAFAAALAADRQTVVLDFSHAEERPPLQVALRALRGSAGLQLLFGGLAVGGVALVARRGARHARRGRPAARLAGRPRPQLYVAAVPSECYMSAPEEVYEAILDETSQLLVGNEDAMEALTIALLTNGHVLLEGVPGVAKTTIANLFAHAANLDYQRIQMTPDVLPADITGTHIYRENLGEFELQRGPVFSNVVLADEINRATPKTQSALLEAMEEGQVTIEGETLKLPYPFMVVATQNPIEYEGTFNLPEAQRDRFQFKVVVDLPERAEEREILERFDRSPSLKPSDISNVIDDADIGKARQVVTDVHVDDKVFDYILDLVGATRTHAAVDFGASPRASLAFLRAGKAAAAIRGRDYVIPDDVKRLAPIIMSHRLVLGTEADISGRDPRDVVEEVVDTVPTPEVSLDGSTTPSVVGDDD</sequence>
<dbReference type="Gene3D" id="1.10.8.80">
    <property type="entry name" value="Magnesium chelatase subunit I, C-Terminal domain"/>
    <property type="match status" value="1"/>
</dbReference>
<keyword evidence="3" id="KW-0315">Glutamine amidotransferase</keyword>
<dbReference type="Pfam" id="PF07726">
    <property type="entry name" value="AAA_3"/>
    <property type="match status" value="1"/>
</dbReference>
<dbReference type="AlphaFoldDB" id="A0A0D6JLV0"/>
<dbReference type="GO" id="GO:0005524">
    <property type="term" value="F:ATP binding"/>
    <property type="evidence" value="ECO:0007669"/>
    <property type="project" value="UniProtKB-KW"/>
</dbReference>
<dbReference type="InterPro" id="IPR011703">
    <property type="entry name" value="ATPase_AAA-3"/>
</dbReference>
<dbReference type="FunFam" id="3.40.50.300:FF:000640">
    <property type="entry name" value="MoxR family ATPase"/>
    <property type="match status" value="1"/>
</dbReference>
<dbReference type="InterPro" id="IPR029062">
    <property type="entry name" value="Class_I_gatase-like"/>
</dbReference>
<evidence type="ECO:0000313" key="7">
    <source>
        <dbReference type="Proteomes" id="UP000198902"/>
    </source>
</evidence>
<dbReference type="PANTHER" id="PTHR42759:SF1">
    <property type="entry name" value="MAGNESIUM-CHELATASE SUBUNIT CHLD"/>
    <property type="match status" value="1"/>
</dbReference>
<evidence type="ECO:0000313" key="6">
    <source>
        <dbReference type="EMBL" id="CQR48605.1"/>
    </source>
</evidence>
<organism evidence="6 7">
    <name type="scientific">Haloferax massiliensis</name>
    <dbReference type="NCBI Taxonomy" id="1476858"/>
    <lineage>
        <taxon>Archaea</taxon>
        <taxon>Methanobacteriati</taxon>
        <taxon>Methanobacteriota</taxon>
        <taxon>Stenosarchaea group</taxon>
        <taxon>Halobacteria</taxon>
        <taxon>Halobacteriales</taxon>
        <taxon>Haloferacaceae</taxon>
        <taxon>Haloferax</taxon>
    </lineage>
</organism>
<dbReference type="InterPro" id="IPR041628">
    <property type="entry name" value="ChlI/MoxR_AAA_lid"/>
</dbReference>
<dbReference type="SMART" id="SM00382">
    <property type="entry name" value="AAA"/>
    <property type="match status" value="1"/>
</dbReference>
<keyword evidence="1" id="KW-0547">Nucleotide-binding</keyword>
<dbReference type="PANTHER" id="PTHR42759">
    <property type="entry name" value="MOXR FAMILY PROTEIN"/>
    <property type="match status" value="1"/>
</dbReference>
<keyword evidence="7" id="KW-1185">Reference proteome</keyword>
<dbReference type="Pfam" id="PF14258">
    <property type="entry name" value="DUF4350"/>
    <property type="match status" value="1"/>
</dbReference>
<evidence type="ECO:0000256" key="3">
    <source>
        <dbReference type="ARBA" id="ARBA00022962"/>
    </source>
</evidence>
<dbReference type="InterPro" id="IPR003593">
    <property type="entry name" value="AAA+_ATPase"/>
</dbReference>
<keyword evidence="2" id="KW-0067">ATP-binding</keyword>
<evidence type="ECO:0000256" key="2">
    <source>
        <dbReference type="ARBA" id="ARBA00022840"/>
    </source>
</evidence>
<evidence type="ECO:0000256" key="4">
    <source>
        <dbReference type="SAM" id="MobiDB-lite"/>
    </source>
</evidence>
<feature type="domain" description="AAA+ ATPase" evidence="5">
    <location>
        <begin position="364"/>
        <end position="505"/>
    </location>
</feature>
<accession>A0A0D6JLV0</accession>
<dbReference type="SUPFAM" id="SSF52540">
    <property type="entry name" value="P-loop containing nucleoside triphosphate hydrolases"/>
    <property type="match status" value="1"/>
</dbReference>